<protein>
    <submittedName>
        <fullName evidence="2">Retrovirus-related pol polyprotein from transposon 297</fullName>
    </submittedName>
</protein>
<keyword evidence="1" id="KW-0472">Membrane</keyword>
<keyword evidence="1" id="KW-0812">Transmembrane</keyword>
<comment type="caution">
    <text evidence="2">The sequence shown here is derived from an EMBL/GenBank/DDBJ whole genome shotgun (WGS) entry which is preliminary data.</text>
</comment>
<feature type="transmembrane region" description="Helical" evidence="1">
    <location>
        <begin position="73"/>
        <end position="96"/>
    </location>
</feature>
<gene>
    <name evidence="2" type="ORF">PoB_003481400</name>
</gene>
<sequence>MYTIFKNLIGPVCPEHRHRPGCNQVCIEHWAGEARHCSFRDGSCTLGCEKGYATPTCDKEDHEKSSESGASTAMIFGGAVAVLVVLASICLGVLCWRPSNFTETGFNHHDRPSNLTEAGFDHYIRPSNFIETGFNHHDPTCNLNETGFDHRTRASNLLEIADTTIVHYRYIMYLLQCID</sequence>
<dbReference type="EMBL" id="BLXT01003952">
    <property type="protein sequence ID" value="GFO08309.1"/>
    <property type="molecule type" value="Genomic_DNA"/>
</dbReference>
<name>A0AAV4AQ73_9GAST</name>
<evidence type="ECO:0000313" key="3">
    <source>
        <dbReference type="Proteomes" id="UP000735302"/>
    </source>
</evidence>
<reference evidence="2 3" key="1">
    <citation type="journal article" date="2021" name="Elife">
        <title>Chloroplast acquisition without the gene transfer in kleptoplastic sea slugs, Plakobranchus ocellatus.</title>
        <authorList>
            <person name="Maeda T."/>
            <person name="Takahashi S."/>
            <person name="Yoshida T."/>
            <person name="Shimamura S."/>
            <person name="Takaki Y."/>
            <person name="Nagai Y."/>
            <person name="Toyoda A."/>
            <person name="Suzuki Y."/>
            <person name="Arimoto A."/>
            <person name="Ishii H."/>
            <person name="Satoh N."/>
            <person name="Nishiyama T."/>
            <person name="Hasebe M."/>
            <person name="Maruyama T."/>
            <person name="Minagawa J."/>
            <person name="Obokata J."/>
            <person name="Shigenobu S."/>
        </authorList>
    </citation>
    <scope>NUCLEOTIDE SEQUENCE [LARGE SCALE GENOMIC DNA]</scope>
</reference>
<evidence type="ECO:0000313" key="2">
    <source>
        <dbReference type="EMBL" id="GFO08309.1"/>
    </source>
</evidence>
<keyword evidence="1" id="KW-1133">Transmembrane helix</keyword>
<organism evidence="2 3">
    <name type="scientific">Plakobranchus ocellatus</name>
    <dbReference type="NCBI Taxonomy" id="259542"/>
    <lineage>
        <taxon>Eukaryota</taxon>
        <taxon>Metazoa</taxon>
        <taxon>Spiralia</taxon>
        <taxon>Lophotrochozoa</taxon>
        <taxon>Mollusca</taxon>
        <taxon>Gastropoda</taxon>
        <taxon>Heterobranchia</taxon>
        <taxon>Euthyneura</taxon>
        <taxon>Panpulmonata</taxon>
        <taxon>Sacoglossa</taxon>
        <taxon>Placobranchoidea</taxon>
        <taxon>Plakobranchidae</taxon>
        <taxon>Plakobranchus</taxon>
    </lineage>
</organism>
<dbReference type="Proteomes" id="UP000735302">
    <property type="component" value="Unassembled WGS sequence"/>
</dbReference>
<evidence type="ECO:0000256" key="1">
    <source>
        <dbReference type="SAM" id="Phobius"/>
    </source>
</evidence>
<proteinExistence type="predicted"/>
<accession>A0AAV4AQ73</accession>
<keyword evidence="3" id="KW-1185">Reference proteome</keyword>
<dbReference type="AlphaFoldDB" id="A0AAV4AQ73"/>